<proteinExistence type="predicted"/>
<gene>
    <name evidence="1" type="ORF">PtA15_2A50</name>
</gene>
<organism evidence="1 2">
    <name type="scientific">Puccinia triticina</name>
    <dbReference type="NCBI Taxonomy" id="208348"/>
    <lineage>
        <taxon>Eukaryota</taxon>
        <taxon>Fungi</taxon>
        <taxon>Dikarya</taxon>
        <taxon>Basidiomycota</taxon>
        <taxon>Pucciniomycotina</taxon>
        <taxon>Pucciniomycetes</taxon>
        <taxon>Pucciniales</taxon>
        <taxon>Pucciniaceae</taxon>
        <taxon>Puccinia</taxon>
    </lineage>
</organism>
<protein>
    <submittedName>
        <fullName evidence="1">Uncharacterized protein</fullName>
    </submittedName>
</protein>
<dbReference type="GeneID" id="77807420"/>
<evidence type="ECO:0000313" key="2">
    <source>
        <dbReference type="Proteomes" id="UP001164743"/>
    </source>
</evidence>
<dbReference type="Proteomes" id="UP001164743">
    <property type="component" value="Chromosome 2A"/>
</dbReference>
<reference evidence="1" key="1">
    <citation type="submission" date="2022-10" db="EMBL/GenBank/DDBJ databases">
        <title>Puccinia triticina Genome sequencing and assembly.</title>
        <authorList>
            <person name="Li C."/>
        </authorList>
    </citation>
    <scope>NUCLEOTIDE SEQUENCE</scope>
    <source>
        <strain evidence="1">Pt15</strain>
    </source>
</reference>
<dbReference type="EMBL" id="CP110422">
    <property type="protein sequence ID" value="WAQ81739.1"/>
    <property type="molecule type" value="Genomic_DNA"/>
</dbReference>
<keyword evidence="2" id="KW-1185">Reference proteome</keyword>
<evidence type="ECO:0000313" key="1">
    <source>
        <dbReference type="EMBL" id="WAQ81739.1"/>
    </source>
</evidence>
<dbReference type="RefSeq" id="XP_053017294.1">
    <property type="nucleotide sequence ID" value="XM_053166536.1"/>
</dbReference>
<name>A0ABY7C9N6_9BASI</name>
<sequence length="429" mass="48107">MLSVAVAGSSSAVQSFAAPILLLTALDLSTFNNNQHLQVTPSLASDPAQSSFLALRLIFPVPMAPQLREKSKATPAKPESSKTDDERELFVEIHSQHVKPDDLWKNLLDTAGLEKVHEHTDQLARVFDFVNLATARRAIVASRWSDFTAGETGSWKLLQKELGINKKDHVDRTETLIRRAYFVRFPERDASKLDGDQMLAEIEGSPAPAKNVLDAAQTSSKIEEKRELFVEIHSQHVKPDDLWKNLLDTAGLEKVHEHTDQLASVFDFVNLATARRAIVALRWSDFTAGETGSWKLLQKELGINEKDHVDRTKTLIRRAYFVRFPERDASVLTDQEMLVALGFPSAAEQIVATPQINWSTEIVQQGFDAEYQGHDLIVIPTLETLQLYAEIHWPAPSFRPSYTLYPSETNTEHDSALFLPNHRNSQGGV</sequence>
<accession>A0ABY7C9N6</accession>